<keyword evidence="2 7" id="KW-0645">Protease</keyword>
<evidence type="ECO:0000256" key="4">
    <source>
        <dbReference type="ARBA" id="ARBA00022801"/>
    </source>
</evidence>
<evidence type="ECO:0000256" key="7">
    <source>
        <dbReference type="RuleBase" id="RU003435"/>
    </source>
</evidence>
<dbReference type="PANTHER" id="PTHR11804">
    <property type="entry name" value="PROTEASE M3 THIMET OLIGOPEPTIDASE-RELATED"/>
    <property type="match status" value="1"/>
</dbReference>
<dbReference type="GO" id="GO:0006508">
    <property type="term" value="P:proteolysis"/>
    <property type="evidence" value="ECO:0007669"/>
    <property type="project" value="UniProtKB-KW"/>
</dbReference>
<dbReference type="GO" id="GO:0005758">
    <property type="term" value="C:mitochondrial intermembrane space"/>
    <property type="evidence" value="ECO:0007669"/>
    <property type="project" value="TreeGrafter"/>
</dbReference>
<dbReference type="Gene3D" id="1.20.1050.40">
    <property type="entry name" value="Endopeptidase. Chain P, domain 1"/>
    <property type="match status" value="1"/>
</dbReference>
<dbReference type="InterPro" id="IPR024077">
    <property type="entry name" value="Neurolysin/TOP_dom2"/>
</dbReference>
<evidence type="ECO:0000256" key="6">
    <source>
        <dbReference type="ARBA" id="ARBA00023049"/>
    </source>
</evidence>
<gene>
    <name evidence="9" type="ORF">BCR32DRAFT_213125</name>
</gene>
<keyword evidence="6 7" id="KW-0482">Metalloprotease</keyword>
<evidence type="ECO:0000256" key="5">
    <source>
        <dbReference type="ARBA" id="ARBA00022833"/>
    </source>
</evidence>
<evidence type="ECO:0000256" key="1">
    <source>
        <dbReference type="ARBA" id="ARBA00006040"/>
    </source>
</evidence>
<dbReference type="GO" id="GO:0046872">
    <property type="term" value="F:metal ion binding"/>
    <property type="evidence" value="ECO:0007669"/>
    <property type="project" value="UniProtKB-UniRule"/>
</dbReference>
<dbReference type="Gene3D" id="1.10.1370.10">
    <property type="entry name" value="Neurolysin, domain 3"/>
    <property type="match status" value="1"/>
</dbReference>
<evidence type="ECO:0000256" key="2">
    <source>
        <dbReference type="ARBA" id="ARBA00022670"/>
    </source>
</evidence>
<evidence type="ECO:0000256" key="3">
    <source>
        <dbReference type="ARBA" id="ARBA00022723"/>
    </source>
</evidence>
<organism evidence="9 10">
    <name type="scientific">Anaeromyces robustus</name>
    <dbReference type="NCBI Taxonomy" id="1754192"/>
    <lineage>
        <taxon>Eukaryota</taxon>
        <taxon>Fungi</taxon>
        <taxon>Fungi incertae sedis</taxon>
        <taxon>Chytridiomycota</taxon>
        <taxon>Chytridiomycota incertae sedis</taxon>
        <taxon>Neocallimastigomycetes</taxon>
        <taxon>Neocallimastigales</taxon>
        <taxon>Neocallimastigaceae</taxon>
        <taxon>Anaeromyces</taxon>
    </lineage>
</organism>
<dbReference type="OrthoDB" id="534666at2759"/>
<comment type="similarity">
    <text evidence="1 7">Belongs to the peptidase M3 family.</text>
</comment>
<feature type="domain" description="Peptidase M3A/M3B catalytic" evidence="8">
    <location>
        <begin position="268"/>
        <end position="666"/>
    </location>
</feature>
<dbReference type="InterPro" id="IPR001567">
    <property type="entry name" value="Pept_M3A_M3B_dom"/>
</dbReference>
<protein>
    <submittedName>
        <fullName evidence="9">Zincin</fullName>
    </submittedName>
</protein>
<reference evidence="9 10" key="2">
    <citation type="submission" date="2016-08" db="EMBL/GenBank/DDBJ databases">
        <title>Pervasive Adenine N6-methylation of Active Genes in Fungi.</title>
        <authorList>
            <consortium name="DOE Joint Genome Institute"/>
            <person name="Mondo S.J."/>
            <person name="Dannebaum R.O."/>
            <person name="Kuo R.C."/>
            <person name="Labutti K."/>
            <person name="Haridas S."/>
            <person name="Kuo A."/>
            <person name="Salamov A."/>
            <person name="Ahrendt S.R."/>
            <person name="Lipzen A."/>
            <person name="Sullivan W."/>
            <person name="Andreopoulos W.B."/>
            <person name="Clum A."/>
            <person name="Lindquist E."/>
            <person name="Daum C."/>
            <person name="Ramamoorthy G.K."/>
            <person name="Gryganskyi A."/>
            <person name="Culley D."/>
            <person name="Magnuson J.K."/>
            <person name="James T.Y."/>
            <person name="O'Malley M.A."/>
            <person name="Stajich J.E."/>
            <person name="Spatafora J.W."/>
            <person name="Visel A."/>
            <person name="Grigoriev I.V."/>
        </authorList>
    </citation>
    <scope>NUCLEOTIDE SEQUENCE [LARGE SCALE GENOMIC DNA]</scope>
    <source>
        <strain evidence="9 10">S4</strain>
    </source>
</reference>
<dbReference type="SUPFAM" id="SSF55486">
    <property type="entry name" value="Metalloproteases ('zincins'), catalytic domain"/>
    <property type="match status" value="1"/>
</dbReference>
<reference evidence="9 10" key="1">
    <citation type="submission" date="2016-08" db="EMBL/GenBank/DDBJ databases">
        <title>A Parts List for Fungal Cellulosomes Revealed by Comparative Genomics.</title>
        <authorList>
            <consortium name="DOE Joint Genome Institute"/>
            <person name="Haitjema C.H."/>
            <person name="Gilmore S.P."/>
            <person name="Henske J.K."/>
            <person name="Solomon K.V."/>
            <person name="De Groot R."/>
            <person name="Kuo A."/>
            <person name="Mondo S.J."/>
            <person name="Salamov A.A."/>
            <person name="Labutti K."/>
            <person name="Zhao Z."/>
            <person name="Chiniquy J."/>
            <person name="Barry K."/>
            <person name="Brewer H.M."/>
            <person name="Purvine S.O."/>
            <person name="Wright A.T."/>
            <person name="Boxma B."/>
            <person name="Van Alen T."/>
            <person name="Hackstein J.H."/>
            <person name="Baker S.E."/>
            <person name="Grigoriev I.V."/>
            <person name="O'Malley M.A."/>
        </authorList>
    </citation>
    <scope>NUCLEOTIDE SEQUENCE [LARGE SCALE GENOMIC DNA]</scope>
    <source>
        <strain evidence="9 10">S4</strain>
    </source>
</reference>
<dbReference type="InterPro" id="IPR024080">
    <property type="entry name" value="Neurolysin/TOP_N"/>
</dbReference>
<dbReference type="InterPro" id="IPR024079">
    <property type="entry name" value="MetalloPept_cat_dom_sf"/>
</dbReference>
<keyword evidence="3 7" id="KW-0479">Metal-binding</keyword>
<keyword evidence="5 7" id="KW-0862">Zinc</keyword>
<dbReference type="Proteomes" id="UP000193944">
    <property type="component" value="Unassembled WGS sequence"/>
</dbReference>
<dbReference type="EMBL" id="MCFG01000559">
    <property type="protein sequence ID" value="ORX64084.1"/>
    <property type="molecule type" value="Genomic_DNA"/>
</dbReference>
<evidence type="ECO:0000313" key="10">
    <source>
        <dbReference type="Proteomes" id="UP000193944"/>
    </source>
</evidence>
<evidence type="ECO:0000259" key="8">
    <source>
        <dbReference type="Pfam" id="PF01432"/>
    </source>
</evidence>
<dbReference type="Pfam" id="PF01432">
    <property type="entry name" value="Peptidase_M3"/>
    <property type="match status" value="1"/>
</dbReference>
<dbReference type="AlphaFoldDB" id="A0A1Y1VTM4"/>
<evidence type="ECO:0000313" key="9">
    <source>
        <dbReference type="EMBL" id="ORX64084.1"/>
    </source>
</evidence>
<name>A0A1Y1VTM4_9FUNG</name>
<dbReference type="FunFam" id="3.40.390.10:FF:000006">
    <property type="entry name" value="Thimet oligopeptidase 1"/>
    <property type="match status" value="1"/>
</dbReference>
<dbReference type="GO" id="GO:0004222">
    <property type="term" value="F:metalloendopeptidase activity"/>
    <property type="evidence" value="ECO:0007669"/>
    <property type="project" value="InterPro"/>
</dbReference>
<keyword evidence="4 7" id="KW-0378">Hydrolase</keyword>
<dbReference type="CDD" id="cd06455">
    <property type="entry name" value="M3A_TOP"/>
    <property type="match status" value="1"/>
</dbReference>
<dbReference type="GO" id="GO:0006518">
    <property type="term" value="P:peptide metabolic process"/>
    <property type="evidence" value="ECO:0007669"/>
    <property type="project" value="TreeGrafter"/>
</dbReference>
<feature type="non-terminal residue" evidence="9">
    <location>
        <position position="671"/>
    </location>
</feature>
<sequence length="671" mass="78819">MNKDVIPSVKNSLISERFQYSNIEKILNEDIQEVEVETTAVSDEVEEDIDFSNLKFNWSITAEQVYALKDRVIEYIKTIDNQVLATPDEECSFDTTVGLYGKMDNEIQVALRNIDFLQDVSPIKEIRDASTESSQEFDEFNLERWKNKKIFEKIEKARENHANGLFLPLKHEEDKKLLEDYYEAYRKSGLDLPEEDIKKLKEYQKKLNDATTEYNRALVEDTTTHIFTKSELEGVSEDFLEGCEKTVKDGEEAYVILMDYPSRDAIYEYAIKEETRKTMMEVYTKRFASNVDQLKEATNLRLKIANLFGYPTHSSYVLKDKMAQNQTNVLEFLEDLKVKLQPLAKKEIQTLLDLKKNITTELNQPYDGVLNKWDYSYYSRILLEKEYSINQEEIQEYFPIDEVTKEMFALYEEILSIKCIEVEDKNVWHPDVRHIDVYDKETNNYIGVIYLDLYPRDGKYNHYASFSLVCGYEKEDGSRVHSIGAMVCNFTKPTPSKPSLLIHDEVVTYFHELGHLIHQLLSETKWAEYNGLNVEQDFVEAPSQMLENWCWEPEILKRLSHHYKDVSKRLPDDLIERLIKTKTYHSGISNLYQILYGFIDMSIHSIKTINEIDDYNKLWDDLQREIVTIENVKDSYPLGNFNHLVGGYDAGYYGYLWSQSYSADMYFSEFK</sequence>
<comment type="caution">
    <text evidence="9">The sequence shown here is derived from an EMBL/GenBank/DDBJ whole genome shotgun (WGS) entry which is preliminary data.</text>
</comment>
<proteinExistence type="inferred from homology"/>
<keyword evidence="10" id="KW-1185">Reference proteome</keyword>
<dbReference type="PANTHER" id="PTHR11804:SF84">
    <property type="entry name" value="SACCHAROLYSIN"/>
    <property type="match status" value="1"/>
</dbReference>
<accession>A0A1Y1VTM4</accession>
<dbReference type="InterPro" id="IPR045090">
    <property type="entry name" value="Pept_M3A_M3B"/>
</dbReference>
<comment type="cofactor">
    <cofactor evidence="7">
        <name>Zn(2+)</name>
        <dbReference type="ChEBI" id="CHEBI:29105"/>
    </cofactor>
    <text evidence="7">Binds 1 zinc ion.</text>
</comment>
<dbReference type="Gene3D" id="3.40.390.10">
    <property type="entry name" value="Collagenase (Catalytic Domain)"/>
    <property type="match status" value="1"/>
</dbReference>